<dbReference type="GO" id="GO:0009425">
    <property type="term" value="C:bacterial-type flagellum basal body"/>
    <property type="evidence" value="ECO:0007669"/>
    <property type="project" value="UniProtKB-SubCell"/>
</dbReference>
<dbReference type="Pfam" id="PF01313">
    <property type="entry name" value="Bac_export_3"/>
    <property type="match status" value="1"/>
</dbReference>
<dbReference type="NCBIfam" id="TIGR01402">
    <property type="entry name" value="fliQ"/>
    <property type="match status" value="1"/>
</dbReference>
<comment type="function">
    <text evidence="9">Role in flagellar biosynthesis.</text>
</comment>
<evidence type="ECO:0000256" key="5">
    <source>
        <dbReference type="ARBA" id="ARBA00022692"/>
    </source>
</evidence>
<keyword evidence="10" id="KW-0966">Cell projection</keyword>
<dbReference type="PANTHER" id="PTHR34040:SF2">
    <property type="entry name" value="FLAGELLAR BIOSYNTHETIC PROTEIN FLIQ"/>
    <property type="match status" value="1"/>
</dbReference>
<dbReference type="OrthoDB" id="9806440at2"/>
<dbReference type="GO" id="GO:0009306">
    <property type="term" value="P:protein secretion"/>
    <property type="evidence" value="ECO:0007669"/>
    <property type="project" value="InterPro"/>
</dbReference>
<comment type="subcellular location">
    <subcellularLocation>
        <location evidence="1 9">Cell membrane</location>
        <topology evidence="1">Multi-pass membrane protein</topology>
    </subcellularLocation>
    <subcellularLocation>
        <location evidence="9">Bacterial flagellum basal body</location>
    </subcellularLocation>
</comment>
<dbReference type="InterPro" id="IPR002191">
    <property type="entry name" value="Bac_export_3"/>
</dbReference>
<name>A0A1X1D1M7_9GAMM</name>
<evidence type="ECO:0000256" key="4">
    <source>
        <dbReference type="ARBA" id="ARBA00022475"/>
    </source>
</evidence>
<gene>
    <name evidence="9 10" type="primary">fliQ</name>
    <name evidence="10" type="ORF">HA51_06480</name>
</gene>
<dbReference type="PANTHER" id="PTHR34040">
    <property type="entry name" value="FLAGELLAR BIOSYNTHETIC PROTEIN FLIQ"/>
    <property type="match status" value="1"/>
</dbReference>
<evidence type="ECO:0000256" key="2">
    <source>
        <dbReference type="ARBA" id="ARBA00006156"/>
    </source>
</evidence>
<accession>A0A1X1D1M7</accession>
<evidence type="ECO:0000256" key="8">
    <source>
        <dbReference type="ARBA" id="ARBA00023143"/>
    </source>
</evidence>
<keyword evidence="4 9" id="KW-1003">Cell membrane</keyword>
<dbReference type="AlphaFoldDB" id="A0A1X1D1M7"/>
<sequence>MTPESVMMLGMQAIKVGLMIAGPLLLAALVTGLAISIMQAATQINEMTMTFIPKILMIVGVAVLLGPWMLKIFIEYVRTVFISLPYVIG</sequence>
<dbReference type="Proteomes" id="UP000193558">
    <property type="component" value="Unassembled WGS sequence"/>
</dbReference>
<evidence type="ECO:0000256" key="7">
    <source>
        <dbReference type="ARBA" id="ARBA00023136"/>
    </source>
</evidence>
<organism evidence="10 11">
    <name type="scientific">Pantoea rwandensis</name>
    <dbReference type="NCBI Taxonomy" id="1076550"/>
    <lineage>
        <taxon>Bacteria</taxon>
        <taxon>Pseudomonadati</taxon>
        <taxon>Pseudomonadota</taxon>
        <taxon>Gammaproteobacteria</taxon>
        <taxon>Enterobacterales</taxon>
        <taxon>Erwiniaceae</taxon>
        <taxon>Pantoea</taxon>
    </lineage>
</organism>
<keyword evidence="8 9" id="KW-0975">Bacterial flagellum</keyword>
<proteinExistence type="inferred from homology"/>
<keyword evidence="10" id="KW-0282">Flagellum</keyword>
<dbReference type="GO" id="GO:0044780">
    <property type="term" value="P:bacterial-type flagellum assembly"/>
    <property type="evidence" value="ECO:0007669"/>
    <property type="project" value="InterPro"/>
</dbReference>
<comment type="similarity">
    <text evidence="2 9">Belongs to the FliQ/MopD/SpaQ family.</text>
</comment>
<dbReference type="InterPro" id="IPR006305">
    <property type="entry name" value="FliQ"/>
</dbReference>
<dbReference type="EMBL" id="MLFR01000004">
    <property type="protein sequence ID" value="ORM70421.1"/>
    <property type="molecule type" value="Genomic_DNA"/>
</dbReference>
<keyword evidence="6 9" id="KW-1133">Transmembrane helix</keyword>
<feature type="transmembrane region" description="Helical" evidence="9">
    <location>
        <begin position="50"/>
        <end position="70"/>
    </location>
</feature>
<keyword evidence="10" id="KW-0969">Cilium</keyword>
<evidence type="ECO:0000313" key="11">
    <source>
        <dbReference type="Proteomes" id="UP000193558"/>
    </source>
</evidence>
<evidence type="ECO:0000313" key="10">
    <source>
        <dbReference type="EMBL" id="ORM70421.1"/>
    </source>
</evidence>
<evidence type="ECO:0000256" key="1">
    <source>
        <dbReference type="ARBA" id="ARBA00004651"/>
    </source>
</evidence>
<evidence type="ECO:0000256" key="9">
    <source>
        <dbReference type="RuleBase" id="RU364090"/>
    </source>
</evidence>
<dbReference type="PIRSF" id="PIRSF004669">
    <property type="entry name" value="FliQ"/>
    <property type="match status" value="1"/>
</dbReference>
<evidence type="ECO:0000256" key="6">
    <source>
        <dbReference type="ARBA" id="ARBA00022989"/>
    </source>
</evidence>
<dbReference type="PRINTS" id="PR00952">
    <property type="entry name" value="TYPE3IMQPROT"/>
</dbReference>
<evidence type="ECO:0000256" key="3">
    <source>
        <dbReference type="ARBA" id="ARBA00021718"/>
    </source>
</evidence>
<comment type="caution">
    <text evidence="10">The sequence shown here is derived from an EMBL/GenBank/DDBJ whole genome shotgun (WGS) entry which is preliminary data.</text>
</comment>
<dbReference type="GO" id="GO:0005886">
    <property type="term" value="C:plasma membrane"/>
    <property type="evidence" value="ECO:0007669"/>
    <property type="project" value="UniProtKB-SubCell"/>
</dbReference>
<keyword evidence="7 9" id="KW-0472">Membrane</keyword>
<protein>
    <recommendedName>
        <fullName evidence="3 9">Flagellar biosynthetic protein FliQ</fullName>
    </recommendedName>
</protein>
<dbReference type="RefSeq" id="WP_084933444.1">
    <property type="nucleotide sequence ID" value="NZ_MLFR01000004.1"/>
</dbReference>
<keyword evidence="5 9" id="KW-0812">Transmembrane</keyword>
<reference evidence="10 11" key="1">
    <citation type="journal article" date="2017" name="Antonie Van Leeuwenhoek">
        <title>Phylogenomic resolution of the bacterial genus Pantoea and its relationship with Erwinia and Tatumella.</title>
        <authorList>
            <person name="Palmer M."/>
            <person name="Steenkamp E.T."/>
            <person name="Coetzee M.P."/>
            <person name="Chan W.Y."/>
            <person name="van Zyl E."/>
            <person name="De Maayer P."/>
            <person name="Coutinho T.A."/>
            <person name="Blom J."/>
            <person name="Smits T.H."/>
            <person name="Duffy B."/>
            <person name="Venter S.N."/>
        </authorList>
    </citation>
    <scope>NUCLEOTIDE SEQUENCE [LARGE SCALE GENOMIC DNA]</scope>
    <source>
        <strain evidence="10 11">LMG 26275</strain>
    </source>
</reference>